<comment type="caution">
    <text evidence="2">The sequence shown here is derived from an EMBL/GenBank/DDBJ whole genome shotgun (WGS) entry which is preliminary data.</text>
</comment>
<dbReference type="RefSeq" id="WP_147156763.1">
    <property type="nucleotide sequence ID" value="NZ_BKAJ01000226.1"/>
</dbReference>
<accession>A0A512NR87</accession>
<gene>
    <name evidence="2" type="ORF">RSO01_86320</name>
</gene>
<dbReference type="PANTHER" id="PTHR41521:SF4">
    <property type="entry name" value="BLR0684 PROTEIN"/>
    <property type="match status" value="1"/>
</dbReference>
<dbReference type="Gene3D" id="3.30.70.100">
    <property type="match status" value="1"/>
</dbReference>
<dbReference type="Proteomes" id="UP000321058">
    <property type="component" value="Unassembled WGS sequence"/>
</dbReference>
<evidence type="ECO:0000259" key="1">
    <source>
        <dbReference type="Pfam" id="PF07045"/>
    </source>
</evidence>
<sequence>MAAYLISDVTVKDAKAFETYRTRAAASIAQYGGRYLVRGGSIEALEGSWAPRTIIVVEFADLERARAWYRSAEYASALAVRDEALDRNLILVDGISAA</sequence>
<dbReference type="SUPFAM" id="SSF54909">
    <property type="entry name" value="Dimeric alpha+beta barrel"/>
    <property type="match status" value="1"/>
</dbReference>
<dbReference type="Pfam" id="PF07045">
    <property type="entry name" value="DUF1330"/>
    <property type="match status" value="1"/>
</dbReference>
<evidence type="ECO:0000313" key="2">
    <source>
        <dbReference type="EMBL" id="GEP61466.1"/>
    </source>
</evidence>
<dbReference type="PANTHER" id="PTHR41521">
    <property type="match status" value="1"/>
</dbReference>
<evidence type="ECO:0000313" key="3">
    <source>
        <dbReference type="Proteomes" id="UP000321058"/>
    </source>
</evidence>
<dbReference type="AlphaFoldDB" id="A0A512NR87"/>
<name>A0A512NR87_9HYPH</name>
<dbReference type="OrthoDB" id="9806380at2"/>
<reference evidence="2 3" key="1">
    <citation type="submission" date="2019-07" db="EMBL/GenBank/DDBJ databases">
        <title>Whole genome shotgun sequence of Reyranella soli NBRC 108950.</title>
        <authorList>
            <person name="Hosoyama A."/>
            <person name="Uohara A."/>
            <person name="Ohji S."/>
            <person name="Ichikawa N."/>
        </authorList>
    </citation>
    <scope>NUCLEOTIDE SEQUENCE [LARGE SCALE GENOMIC DNA]</scope>
    <source>
        <strain evidence="2 3">NBRC 108950</strain>
    </source>
</reference>
<dbReference type="InterPro" id="IPR011008">
    <property type="entry name" value="Dimeric_a/b-barrel"/>
</dbReference>
<feature type="domain" description="DUF1330" evidence="1">
    <location>
        <begin position="3"/>
        <end position="95"/>
    </location>
</feature>
<keyword evidence="3" id="KW-1185">Reference proteome</keyword>
<dbReference type="InterPro" id="IPR010753">
    <property type="entry name" value="DUF1330"/>
</dbReference>
<organism evidence="2 3">
    <name type="scientific">Reyranella soli</name>
    <dbReference type="NCBI Taxonomy" id="1230389"/>
    <lineage>
        <taxon>Bacteria</taxon>
        <taxon>Pseudomonadati</taxon>
        <taxon>Pseudomonadota</taxon>
        <taxon>Alphaproteobacteria</taxon>
        <taxon>Hyphomicrobiales</taxon>
        <taxon>Reyranellaceae</taxon>
        <taxon>Reyranella</taxon>
    </lineage>
</organism>
<proteinExistence type="predicted"/>
<protein>
    <recommendedName>
        <fullName evidence="1">DUF1330 domain-containing protein</fullName>
    </recommendedName>
</protein>
<dbReference type="EMBL" id="BKAJ01000226">
    <property type="protein sequence ID" value="GEP61466.1"/>
    <property type="molecule type" value="Genomic_DNA"/>
</dbReference>